<dbReference type="Pfam" id="PF15931">
    <property type="entry name" value="DUF4747"/>
    <property type="match status" value="1"/>
</dbReference>
<accession>A0A2V1IKU6</accession>
<dbReference type="GeneID" id="82525443"/>
<comment type="caution">
    <text evidence="1">The sequence shown here is derived from an EMBL/GenBank/DDBJ whole genome shotgun (WGS) entry which is preliminary data.</text>
</comment>
<protein>
    <submittedName>
        <fullName evidence="1">DUF4747 domain-containing protein</fullName>
    </submittedName>
</protein>
<sequence length="278" mass="31237">MKTSWYILNIKARTNQTPSHYVECLRNLKAQDPLVTVAKDKCVSIWSIEESIENTNGIPSWMIIKIISYTIIDPTKFYNRRSKENLELQWDSDVVANKKETELFFIPACHKLATRKNSKITLNYVKKYLEEALNQVESESFDVNIVVSQDLIRKIKDAFAVVRIRADISFSNPGHSDGFARVLDEKLRAANPDKALVELIGSKTTPLGNQSDGLVSAITDIAEQDGTIEATIQSEEGGIYEKVSSSTYPRIVSVIQSKASEAWGAVYNAIREIFPTDD</sequence>
<keyword evidence="2" id="KW-1185">Reference proteome</keyword>
<gene>
    <name evidence="1" type="ORF">C5O23_03630</name>
</gene>
<name>A0A2V1IKU6_9BACT</name>
<dbReference type="Proteomes" id="UP000244905">
    <property type="component" value="Unassembled WGS sequence"/>
</dbReference>
<dbReference type="RefSeq" id="WP_107031607.1">
    <property type="nucleotide sequence ID" value="NZ_PUEC01000006.1"/>
</dbReference>
<dbReference type="InterPro" id="IPR031832">
    <property type="entry name" value="DUF4747"/>
</dbReference>
<proteinExistence type="predicted"/>
<evidence type="ECO:0000313" key="1">
    <source>
        <dbReference type="EMBL" id="PWB03248.1"/>
    </source>
</evidence>
<reference evidence="2" key="1">
    <citation type="submission" date="2018-02" db="EMBL/GenBank/DDBJ databases">
        <authorList>
            <person name="Clavel T."/>
            <person name="Strowig T."/>
        </authorList>
    </citation>
    <scope>NUCLEOTIDE SEQUENCE [LARGE SCALE GENOMIC DNA]</scope>
    <source>
        <strain evidence="2">DSM 103720</strain>
    </source>
</reference>
<organism evidence="1 2">
    <name type="scientific">Duncaniella muris</name>
    <dbReference type="NCBI Taxonomy" id="2094150"/>
    <lineage>
        <taxon>Bacteria</taxon>
        <taxon>Pseudomonadati</taxon>
        <taxon>Bacteroidota</taxon>
        <taxon>Bacteroidia</taxon>
        <taxon>Bacteroidales</taxon>
        <taxon>Muribaculaceae</taxon>
        <taxon>Duncaniella</taxon>
    </lineage>
</organism>
<evidence type="ECO:0000313" key="2">
    <source>
        <dbReference type="Proteomes" id="UP000244905"/>
    </source>
</evidence>
<dbReference type="EMBL" id="PUEC01000006">
    <property type="protein sequence ID" value="PWB03248.1"/>
    <property type="molecule type" value="Genomic_DNA"/>
</dbReference>
<dbReference type="AlphaFoldDB" id="A0A2V1IKU6"/>